<evidence type="ECO:0000313" key="7">
    <source>
        <dbReference type="EMBL" id="PIR44323.1"/>
    </source>
</evidence>
<dbReference type="PANTHER" id="PTHR43024:SF1">
    <property type="entry name" value="UDP-N-ACETYLMURAMOYL-TRIPEPTIDE--D-ALANYL-D-ALANINE LIGASE"/>
    <property type="match status" value="1"/>
</dbReference>
<dbReference type="InterPro" id="IPR036565">
    <property type="entry name" value="Mur-like_cat_sf"/>
</dbReference>
<dbReference type="InterPro" id="IPR051046">
    <property type="entry name" value="MurCDEF_CellWall_CoF430Synth"/>
</dbReference>
<dbReference type="Pfam" id="PF08245">
    <property type="entry name" value="Mur_ligase_M"/>
    <property type="match status" value="1"/>
</dbReference>
<evidence type="ECO:0000256" key="4">
    <source>
        <dbReference type="SAM" id="Phobius"/>
    </source>
</evidence>
<dbReference type="SUPFAM" id="SSF53244">
    <property type="entry name" value="MurD-like peptide ligases, peptide-binding domain"/>
    <property type="match status" value="1"/>
</dbReference>
<dbReference type="InterPro" id="IPR036615">
    <property type="entry name" value="Mur_ligase_C_dom_sf"/>
</dbReference>
<keyword evidence="4" id="KW-1133">Transmembrane helix</keyword>
<dbReference type="PANTHER" id="PTHR43024">
    <property type="entry name" value="UDP-N-ACETYLMURAMOYL-TRIPEPTIDE--D-ALANYL-D-ALANINE LIGASE"/>
    <property type="match status" value="1"/>
</dbReference>
<dbReference type="InterPro" id="IPR004101">
    <property type="entry name" value="Mur_ligase_C"/>
</dbReference>
<keyword evidence="2" id="KW-0547">Nucleotide-binding</keyword>
<dbReference type="Pfam" id="PF02875">
    <property type="entry name" value="Mur_ligase_C"/>
    <property type="match status" value="1"/>
</dbReference>
<sequence>MITKNLLYILQIENYSLGAFLKFSYSHFNWCNLEKRSKIVWTFKAKLIYILAGFLSLAVITASYAIFGYIGLISTIIIIPFIPLIISLALIIWLPLDFYLKNRLIDKARKIISERKNNLIVIGITGSYGKTSVKEILAAILKEKLKVVVPDKNINTDTGIADFIVKNKGSISQSDVFIVEMGAFKQGEIKKICDIVYPDYGILTGITDAHLEKFGSLENIIKTKFELSELTKNFIALNFDDENIKSNYEKFKIKDFTGVSSVEVENVKILENFSGIEFKFKGVEFHTKLLALHNVSLILLCIEIAKKMGMSLAEISKGVEKINYTQHRLEPIYNKQTNIWVIDDSYNGNFKGVKSGIEVLERTVGRKVILTPGLVELGEKSREVHNKIGQLYEESKVDLILLIKNKATKYIIEKLKIKKYKIYNSTIEAHNDLVNVLKSGDTIIFQNDLPDNYF</sequence>
<feature type="transmembrane region" description="Helical" evidence="4">
    <location>
        <begin position="47"/>
        <end position="70"/>
    </location>
</feature>
<comment type="caution">
    <text evidence="7">The sequence shown here is derived from an EMBL/GenBank/DDBJ whole genome shotgun (WGS) entry which is preliminary data.</text>
</comment>
<organism evidence="7 8">
    <name type="scientific">Candidatus Wolfebacteria bacterium CG10_big_fil_rev_8_21_14_0_10_31_9</name>
    <dbReference type="NCBI Taxonomy" id="1975070"/>
    <lineage>
        <taxon>Bacteria</taxon>
        <taxon>Candidatus Wolfeibacteriota</taxon>
    </lineage>
</organism>
<keyword evidence="1" id="KW-0436">Ligase</keyword>
<keyword evidence="4" id="KW-0812">Transmembrane</keyword>
<dbReference type="Gene3D" id="3.90.190.20">
    <property type="entry name" value="Mur ligase, C-terminal domain"/>
    <property type="match status" value="1"/>
</dbReference>
<evidence type="ECO:0000259" key="6">
    <source>
        <dbReference type="Pfam" id="PF08245"/>
    </source>
</evidence>
<gene>
    <name evidence="7" type="ORF">COV23_00545</name>
</gene>
<dbReference type="AlphaFoldDB" id="A0A2H0RCX4"/>
<dbReference type="Proteomes" id="UP000231602">
    <property type="component" value="Unassembled WGS sequence"/>
</dbReference>
<dbReference type="EMBL" id="PCXV01000010">
    <property type="protein sequence ID" value="PIR44323.1"/>
    <property type="molecule type" value="Genomic_DNA"/>
</dbReference>
<accession>A0A2H0RCX4</accession>
<evidence type="ECO:0008006" key="9">
    <source>
        <dbReference type="Google" id="ProtNLM"/>
    </source>
</evidence>
<feature type="domain" description="Mur ligase central" evidence="6">
    <location>
        <begin position="124"/>
        <end position="303"/>
    </location>
</feature>
<dbReference type="GO" id="GO:0005524">
    <property type="term" value="F:ATP binding"/>
    <property type="evidence" value="ECO:0007669"/>
    <property type="project" value="UniProtKB-KW"/>
</dbReference>
<reference evidence="7 8" key="1">
    <citation type="submission" date="2017-09" db="EMBL/GenBank/DDBJ databases">
        <title>Depth-based differentiation of microbial function through sediment-hosted aquifers and enrichment of novel symbionts in the deep terrestrial subsurface.</title>
        <authorList>
            <person name="Probst A.J."/>
            <person name="Ladd B."/>
            <person name="Jarett J.K."/>
            <person name="Geller-Mcgrath D.E."/>
            <person name="Sieber C.M."/>
            <person name="Emerson J.B."/>
            <person name="Anantharaman K."/>
            <person name="Thomas B.C."/>
            <person name="Malmstrom R."/>
            <person name="Stieglmeier M."/>
            <person name="Klingl A."/>
            <person name="Woyke T."/>
            <person name="Ryan C.M."/>
            <person name="Banfield J.F."/>
        </authorList>
    </citation>
    <scope>NUCLEOTIDE SEQUENCE [LARGE SCALE GENOMIC DNA]</scope>
    <source>
        <strain evidence="7">CG10_big_fil_rev_8_21_14_0_10_31_9</strain>
    </source>
</reference>
<dbReference type="Gene3D" id="3.40.1190.10">
    <property type="entry name" value="Mur-like, catalytic domain"/>
    <property type="match status" value="1"/>
</dbReference>
<dbReference type="InterPro" id="IPR013221">
    <property type="entry name" value="Mur_ligase_cen"/>
</dbReference>
<evidence type="ECO:0000313" key="8">
    <source>
        <dbReference type="Proteomes" id="UP000231602"/>
    </source>
</evidence>
<feature type="transmembrane region" description="Helical" evidence="4">
    <location>
        <begin position="76"/>
        <end position="100"/>
    </location>
</feature>
<evidence type="ECO:0000256" key="1">
    <source>
        <dbReference type="ARBA" id="ARBA00022598"/>
    </source>
</evidence>
<proteinExistence type="predicted"/>
<protein>
    <recommendedName>
        <fullName evidence="9">Mur ligase central domain-containing protein</fullName>
    </recommendedName>
</protein>
<dbReference type="SUPFAM" id="SSF53623">
    <property type="entry name" value="MurD-like peptide ligases, catalytic domain"/>
    <property type="match status" value="1"/>
</dbReference>
<keyword evidence="4" id="KW-0472">Membrane</keyword>
<evidence type="ECO:0000256" key="2">
    <source>
        <dbReference type="ARBA" id="ARBA00022741"/>
    </source>
</evidence>
<dbReference type="GO" id="GO:0016881">
    <property type="term" value="F:acid-amino acid ligase activity"/>
    <property type="evidence" value="ECO:0007669"/>
    <property type="project" value="InterPro"/>
</dbReference>
<keyword evidence="3" id="KW-0067">ATP-binding</keyword>
<evidence type="ECO:0000256" key="3">
    <source>
        <dbReference type="ARBA" id="ARBA00022840"/>
    </source>
</evidence>
<evidence type="ECO:0000259" key="5">
    <source>
        <dbReference type="Pfam" id="PF02875"/>
    </source>
</evidence>
<name>A0A2H0RCX4_9BACT</name>
<feature type="domain" description="Mur ligase C-terminal" evidence="5">
    <location>
        <begin position="327"/>
        <end position="445"/>
    </location>
</feature>